<dbReference type="EMBL" id="HACA01031646">
    <property type="protein sequence ID" value="CDW49007.1"/>
    <property type="molecule type" value="Transcribed_RNA"/>
</dbReference>
<evidence type="ECO:0000313" key="1">
    <source>
        <dbReference type="EMBL" id="CDW49007.1"/>
    </source>
</evidence>
<name>A0A0K2VFQ0_LEPSM</name>
<protein>
    <submittedName>
        <fullName evidence="1">Uncharacterized protein</fullName>
    </submittedName>
</protein>
<reference evidence="1" key="1">
    <citation type="submission" date="2014-05" db="EMBL/GenBank/DDBJ databases">
        <authorList>
            <person name="Chronopoulou M."/>
        </authorList>
    </citation>
    <scope>NUCLEOTIDE SEQUENCE</scope>
    <source>
        <tissue evidence="1">Whole organism</tissue>
    </source>
</reference>
<sequence length="38" mass="4509">MCRSLFIRSSTVLEQVLSVLRSFSYSMNNYSLYNNKKE</sequence>
<proteinExistence type="predicted"/>
<organism evidence="1">
    <name type="scientific">Lepeophtheirus salmonis</name>
    <name type="common">Salmon louse</name>
    <name type="synonym">Caligus salmonis</name>
    <dbReference type="NCBI Taxonomy" id="72036"/>
    <lineage>
        <taxon>Eukaryota</taxon>
        <taxon>Metazoa</taxon>
        <taxon>Ecdysozoa</taxon>
        <taxon>Arthropoda</taxon>
        <taxon>Crustacea</taxon>
        <taxon>Multicrustacea</taxon>
        <taxon>Hexanauplia</taxon>
        <taxon>Copepoda</taxon>
        <taxon>Siphonostomatoida</taxon>
        <taxon>Caligidae</taxon>
        <taxon>Lepeophtheirus</taxon>
    </lineage>
</organism>
<accession>A0A0K2VFQ0</accession>
<dbReference type="AlphaFoldDB" id="A0A0K2VFQ0"/>